<evidence type="ECO:0000256" key="1">
    <source>
        <dbReference type="SAM" id="MobiDB-lite"/>
    </source>
</evidence>
<dbReference type="EMBL" id="BGZK01000677">
    <property type="protein sequence ID" value="GBP55741.1"/>
    <property type="molecule type" value="Genomic_DNA"/>
</dbReference>
<organism evidence="2 3">
    <name type="scientific">Eumeta variegata</name>
    <name type="common">Bagworm moth</name>
    <name type="synonym">Eumeta japonica</name>
    <dbReference type="NCBI Taxonomy" id="151549"/>
    <lineage>
        <taxon>Eukaryota</taxon>
        <taxon>Metazoa</taxon>
        <taxon>Ecdysozoa</taxon>
        <taxon>Arthropoda</taxon>
        <taxon>Hexapoda</taxon>
        <taxon>Insecta</taxon>
        <taxon>Pterygota</taxon>
        <taxon>Neoptera</taxon>
        <taxon>Endopterygota</taxon>
        <taxon>Lepidoptera</taxon>
        <taxon>Glossata</taxon>
        <taxon>Ditrysia</taxon>
        <taxon>Tineoidea</taxon>
        <taxon>Psychidae</taxon>
        <taxon>Oiketicinae</taxon>
        <taxon>Eumeta</taxon>
    </lineage>
</organism>
<protein>
    <submittedName>
        <fullName evidence="2">Uncharacterized protein</fullName>
    </submittedName>
</protein>
<feature type="region of interest" description="Disordered" evidence="1">
    <location>
        <begin position="62"/>
        <end position="86"/>
    </location>
</feature>
<evidence type="ECO:0000313" key="3">
    <source>
        <dbReference type="Proteomes" id="UP000299102"/>
    </source>
</evidence>
<evidence type="ECO:0000313" key="2">
    <source>
        <dbReference type="EMBL" id="GBP55741.1"/>
    </source>
</evidence>
<dbReference type="AlphaFoldDB" id="A0A4C1WWL8"/>
<feature type="compositionally biased region" description="Basic and acidic residues" evidence="1">
    <location>
        <begin position="65"/>
        <end position="77"/>
    </location>
</feature>
<gene>
    <name evidence="2" type="ORF">EVAR_23551_1</name>
</gene>
<accession>A0A4C1WWL8</accession>
<comment type="caution">
    <text evidence="2">The sequence shown here is derived from an EMBL/GenBank/DDBJ whole genome shotgun (WGS) entry which is preliminary data.</text>
</comment>
<sequence>MERRNYRISRATDIALTKRCGTGNTGKEEPASGHREADFAAHARTQARWHARMHACTHAHMNARTQERKKEKQRENTNDQITESGSSIASDKISAINFNEKTTFDFTRGRLTIDGGVDHVQHIYGSWEKSRDTVGVFVISLSVLNLNLVNEVKPLAMCLEQRVKSPVPNIVTTSQVLTPEREWMWKDLSLKLSIWNKIAGEYGSSMGLKNLKDGSIYLESSCDEKKQKLSIKKKANRLYGFYCYIIKRKKKRNRESALAASPTQSYTHYDEHACLNAVYFQCEEKVRTWAPFKILNRAQFRGADADVASALLLDFFGRDEFVNGALAEYLHRTSSVLYVVLGDNVL</sequence>
<keyword evidence="3" id="KW-1185">Reference proteome</keyword>
<dbReference type="Proteomes" id="UP000299102">
    <property type="component" value="Unassembled WGS sequence"/>
</dbReference>
<reference evidence="2 3" key="1">
    <citation type="journal article" date="2019" name="Commun. Biol.">
        <title>The bagworm genome reveals a unique fibroin gene that provides high tensile strength.</title>
        <authorList>
            <person name="Kono N."/>
            <person name="Nakamura H."/>
            <person name="Ohtoshi R."/>
            <person name="Tomita M."/>
            <person name="Numata K."/>
            <person name="Arakawa K."/>
        </authorList>
    </citation>
    <scope>NUCLEOTIDE SEQUENCE [LARGE SCALE GENOMIC DNA]</scope>
</reference>
<dbReference type="OrthoDB" id="414730at2759"/>
<proteinExistence type="predicted"/>
<name>A0A4C1WWL8_EUMVA</name>